<proteinExistence type="predicted"/>
<protein>
    <submittedName>
        <fullName evidence="1">Uncharacterized protein</fullName>
    </submittedName>
</protein>
<accession>A0A2P2DXP1</accession>
<dbReference type="OrthoDB" id="346158at2"/>
<evidence type="ECO:0000313" key="2">
    <source>
        <dbReference type="Proteomes" id="UP000245133"/>
    </source>
</evidence>
<organism evidence="1 2">
    <name type="scientific">Leptospira ryugenii</name>
    <dbReference type="NCBI Taxonomy" id="1917863"/>
    <lineage>
        <taxon>Bacteria</taxon>
        <taxon>Pseudomonadati</taxon>
        <taxon>Spirochaetota</taxon>
        <taxon>Spirochaetia</taxon>
        <taxon>Leptospirales</taxon>
        <taxon>Leptospiraceae</taxon>
        <taxon>Leptospira</taxon>
    </lineage>
</organism>
<reference evidence="1 2" key="1">
    <citation type="submission" date="2018-02" db="EMBL/GenBank/DDBJ databases">
        <title>Novel Leptospira species isolated from soil and water in Japan.</title>
        <authorList>
            <person name="Nakao R."/>
            <person name="Masuzawa T."/>
        </authorList>
    </citation>
    <scope>NUCLEOTIDE SEQUENCE [LARGE SCALE GENOMIC DNA]</scope>
    <source>
        <strain evidence="1 2">YH101</strain>
    </source>
</reference>
<dbReference type="EMBL" id="BFBB01000003">
    <property type="protein sequence ID" value="GBF49401.1"/>
    <property type="molecule type" value="Genomic_DNA"/>
</dbReference>
<dbReference type="RefSeq" id="WP_108974263.1">
    <property type="nucleotide sequence ID" value="NZ_BFBB01000003.1"/>
</dbReference>
<name>A0A2P2DXP1_9LEPT</name>
<dbReference type="Proteomes" id="UP000245133">
    <property type="component" value="Unassembled WGS sequence"/>
</dbReference>
<comment type="caution">
    <text evidence="1">The sequence shown here is derived from an EMBL/GenBank/DDBJ whole genome shotgun (WGS) entry which is preliminary data.</text>
</comment>
<dbReference type="AlphaFoldDB" id="A0A2P2DXP1"/>
<gene>
    <name evidence="1" type="ORF">LPTSP4_09140</name>
</gene>
<sequence>MSATQIKNKFTLLSGYSKAIGANSNSFQRAIILTSKVNIKKRIHGIVLRYKPGLEDVGFNLESKSIKNLIRGYLPLSVIGAPYGQPGFHCFPLLGRKPMIGSGETIEIKLQTQAVGISEKDVSVSLLVEEVVEDDPEYAKKKPYYFLAGNSDSVLPQKNSQTAITLANSFDTDIRINGWILRYKPGLDNVMVDLISSSIQRTGGIIEGSMSLAVAGAIHGSPAYNVFPIPGKKPVLGVTDNLEVQLSTNNVGVDPRDVAIALVVEEI</sequence>
<keyword evidence="2" id="KW-1185">Reference proteome</keyword>
<evidence type="ECO:0000313" key="1">
    <source>
        <dbReference type="EMBL" id="GBF49401.1"/>
    </source>
</evidence>